<evidence type="ECO:0000313" key="1">
    <source>
        <dbReference type="EMBL" id="OJD16991.1"/>
    </source>
</evidence>
<organism evidence="1 2">
    <name type="scientific">Emergomyces pasteurianus Ep9510</name>
    <dbReference type="NCBI Taxonomy" id="1447872"/>
    <lineage>
        <taxon>Eukaryota</taxon>
        <taxon>Fungi</taxon>
        <taxon>Dikarya</taxon>
        <taxon>Ascomycota</taxon>
        <taxon>Pezizomycotina</taxon>
        <taxon>Eurotiomycetes</taxon>
        <taxon>Eurotiomycetidae</taxon>
        <taxon>Onygenales</taxon>
        <taxon>Ajellomycetaceae</taxon>
        <taxon>Emergomyces</taxon>
    </lineage>
</organism>
<proteinExistence type="predicted"/>
<accession>A0A1J9QLC4</accession>
<name>A0A1J9QLC4_9EURO</name>
<dbReference type="EMBL" id="LGRN01000084">
    <property type="protein sequence ID" value="OJD16991.1"/>
    <property type="molecule type" value="Genomic_DNA"/>
</dbReference>
<keyword evidence="2" id="KW-1185">Reference proteome</keyword>
<sequence length="80" mass="9130">MSHQKMSHSKLAICVPMVGRLELVDRMNSVRRYCTIDGGKKPDGILIKVVSNRELWLAKKIVNRLSLIWMHGSENLTRVA</sequence>
<dbReference type="AlphaFoldDB" id="A0A1J9QLC4"/>
<reference evidence="1 2" key="1">
    <citation type="submission" date="2015-07" db="EMBL/GenBank/DDBJ databases">
        <title>Emmonsia species relationships and genome sequence.</title>
        <authorList>
            <consortium name="The Broad Institute Genomics Platform"/>
            <person name="Cuomo C.A."/>
            <person name="Munoz J.F."/>
            <person name="Imamovic A."/>
            <person name="Priest M.E."/>
            <person name="Young S."/>
            <person name="Clay O.K."/>
            <person name="McEwen J.G."/>
        </authorList>
    </citation>
    <scope>NUCLEOTIDE SEQUENCE [LARGE SCALE GENOMIC DNA]</scope>
    <source>
        <strain evidence="1 2">UAMH 9510</strain>
    </source>
</reference>
<dbReference type="VEuPathDB" id="FungiDB:AJ78_02880"/>
<comment type="caution">
    <text evidence="1">The sequence shown here is derived from an EMBL/GenBank/DDBJ whole genome shotgun (WGS) entry which is preliminary data.</text>
</comment>
<protein>
    <submittedName>
        <fullName evidence="1">Uncharacterized protein</fullName>
    </submittedName>
</protein>
<evidence type="ECO:0000313" key="2">
    <source>
        <dbReference type="Proteomes" id="UP000182235"/>
    </source>
</evidence>
<gene>
    <name evidence="1" type="ORF">AJ78_02880</name>
</gene>
<dbReference type="Proteomes" id="UP000182235">
    <property type="component" value="Unassembled WGS sequence"/>
</dbReference>